<dbReference type="AlphaFoldDB" id="A0A845GI36"/>
<dbReference type="InterPro" id="IPR009838">
    <property type="entry name" value="T4SS_TraL"/>
</dbReference>
<name>A0A845GI36_9BURK</name>
<dbReference type="GO" id="GO:0019867">
    <property type="term" value="C:outer membrane"/>
    <property type="evidence" value="ECO:0007669"/>
    <property type="project" value="InterPro"/>
</dbReference>
<dbReference type="NCBIfam" id="TIGR02762">
    <property type="entry name" value="TraL_TIGR"/>
    <property type="match status" value="1"/>
</dbReference>
<sequence length="93" mass="10722">MSKRIPNYIDDPQQIFVWSADEFVPVAGLMAIGFLSGQLTIMLVVLYVVLKVYRRYRDGNPNGHILHLLFWFGIVSSKKARTFKNGFVRSYIP</sequence>
<proteinExistence type="predicted"/>
<evidence type="ECO:0000256" key="1">
    <source>
        <dbReference type="SAM" id="Phobius"/>
    </source>
</evidence>
<protein>
    <submittedName>
        <fullName evidence="2">Type IV conjugative transfer system protein TraL</fullName>
    </submittedName>
</protein>
<dbReference type="RefSeq" id="WP_161081976.1">
    <property type="nucleotide sequence ID" value="NZ_WWCX01000001.1"/>
</dbReference>
<organism evidence="2 3">
    <name type="scientific">Duganella vulcania</name>
    <dbReference type="NCBI Taxonomy" id="2692166"/>
    <lineage>
        <taxon>Bacteria</taxon>
        <taxon>Pseudomonadati</taxon>
        <taxon>Pseudomonadota</taxon>
        <taxon>Betaproteobacteria</taxon>
        <taxon>Burkholderiales</taxon>
        <taxon>Oxalobacteraceae</taxon>
        <taxon>Telluria group</taxon>
        <taxon>Duganella</taxon>
    </lineage>
</organism>
<dbReference type="Pfam" id="PF07178">
    <property type="entry name" value="TraL"/>
    <property type="match status" value="1"/>
</dbReference>
<keyword evidence="1" id="KW-0472">Membrane</keyword>
<comment type="caution">
    <text evidence="2">The sequence shown here is derived from an EMBL/GenBank/DDBJ whole genome shotgun (WGS) entry which is preliminary data.</text>
</comment>
<dbReference type="Proteomes" id="UP000447355">
    <property type="component" value="Unassembled WGS sequence"/>
</dbReference>
<evidence type="ECO:0000313" key="3">
    <source>
        <dbReference type="Proteomes" id="UP000447355"/>
    </source>
</evidence>
<keyword evidence="1" id="KW-0812">Transmembrane</keyword>
<reference evidence="2" key="1">
    <citation type="submission" date="2019-12" db="EMBL/GenBank/DDBJ databases">
        <title>Novel species isolated from a subtropical stream in China.</title>
        <authorList>
            <person name="Lu H."/>
        </authorList>
    </citation>
    <scope>NUCLEOTIDE SEQUENCE [LARGE SCALE GENOMIC DNA]</scope>
    <source>
        <strain evidence="2">FT81W</strain>
    </source>
</reference>
<keyword evidence="1" id="KW-1133">Transmembrane helix</keyword>
<feature type="transmembrane region" description="Helical" evidence="1">
    <location>
        <begin position="26"/>
        <end position="50"/>
    </location>
</feature>
<gene>
    <name evidence="2" type="primary">traL</name>
    <name evidence="2" type="ORF">GTP90_02450</name>
</gene>
<accession>A0A845GI36</accession>
<evidence type="ECO:0000313" key="2">
    <source>
        <dbReference type="EMBL" id="MYM92718.1"/>
    </source>
</evidence>
<dbReference type="EMBL" id="WWCX01000001">
    <property type="protein sequence ID" value="MYM92718.1"/>
    <property type="molecule type" value="Genomic_DNA"/>
</dbReference>